<evidence type="ECO:0000259" key="3">
    <source>
        <dbReference type="Pfam" id="PF25085"/>
    </source>
</evidence>
<evidence type="ECO:0000313" key="4">
    <source>
        <dbReference type="EMBL" id="CAD6188792.1"/>
    </source>
</evidence>
<evidence type="ECO:0000256" key="2">
    <source>
        <dbReference type="SAM" id="Phobius"/>
    </source>
</evidence>
<evidence type="ECO:0000313" key="5">
    <source>
        <dbReference type="Proteomes" id="UP000835052"/>
    </source>
</evidence>
<gene>
    <name evidence="4" type="ORF">CAUJ_LOCUS4711</name>
</gene>
<dbReference type="Proteomes" id="UP000835052">
    <property type="component" value="Unassembled WGS sequence"/>
</dbReference>
<dbReference type="EMBL" id="CAJGYM010000009">
    <property type="protein sequence ID" value="CAD6188792.1"/>
    <property type="molecule type" value="Genomic_DNA"/>
</dbReference>
<feature type="domain" description="DUF7802" evidence="3">
    <location>
        <begin position="1"/>
        <end position="424"/>
    </location>
</feature>
<reference evidence="4" key="1">
    <citation type="submission" date="2020-10" db="EMBL/GenBank/DDBJ databases">
        <authorList>
            <person name="Kikuchi T."/>
        </authorList>
    </citation>
    <scope>NUCLEOTIDE SEQUENCE</scope>
    <source>
        <strain evidence="4">NKZ352</strain>
    </source>
</reference>
<dbReference type="PANTHER" id="PTHR35982">
    <property type="entry name" value="AGAP005361-PA"/>
    <property type="match status" value="1"/>
</dbReference>
<feature type="transmembrane region" description="Helical" evidence="2">
    <location>
        <begin position="267"/>
        <end position="283"/>
    </location>
</feature>
<dbReference type="InterPro" id="IPR056704">
    <property type="entry name" value="DUF7802"/>
</dbReference>
<comment type="caution">
    <text evidence="4">The sequence shown here is derived from an EMBL/GenBank/DDBJ whole genome shotgun (WGS) entry which is preliminary data.</text>
</comment>
<feature type="transmembrane region" description="Helical" evidence="2">
    <location>
        <begin position="108"/>
        <end position="133"/>
    </location>
</feature>
<evidence type="ECO:0000256" key="1">
    <source>
        <dbReference type="SAM" id="MobiDB-lite"/>
    </source>
</evidence>
<sequence length="571" mass="66819">MDYILDRYVFNNLPFEVSEETRKLWGQRALHIVGLADWACKYQDPWKIFENHTSFLFGELLFFFLAFLTFCHAWRHGTRYVLVWFGILIHALNVENLCYWIPDMDNFWQAQGILTFFGARAPLYILIGIYHMFDYTAFVMAKRLHLPWWAEGPAVGLGAVMLDMPYDIMGIKLVWWTWHDTDPNIFDRMNWVPWNSYYFHASFACSFTWLLRGSRYLLVSKEYDWRRLPREIICVFVAGMGAFWLGTIQFALLYHPLHDIYKVHTEYTTILFLSIYILIVFTADRNNRNPLARAGNKYWFDELACAIGLEYMFFMVAVLITDPLNIVSDGLHQPIGPCNETQKVQTPTGMVLEKKKYFCTTNFDEKYIDFHCIPGGALPKPTEPGQPLEWYAVCGTDYENRAEYITIIWGICILYGWIWYQVAARSGPTPIDPVKELRKRVVKTIERQDTTSLTNGKKKIDERYYEDNHGRLSTHPEPFYSDPYESPRFRGNFVTPKPASSKKNTPATLKQQQNLKQSAQKPQPSAQPQPQIQKVVVTKKVEEQEKKVLSPNSLIADTPARNLRKRRSRKY</sequence>
<feature type="region of interest" description="Disordered" evidence="1">
    <location>
        <begin position="453"/>
        <end position="571"/>
    </location>
</feature>
<feature type="compositionally biased region" description="Polar residues" evidence="1">
    <location>
        <begin position="501"/>
        <end position="515"/>
    </location>
</feature>
<keyword evidence="2" id="KW-0812">Transmembrane</keyword>
<feature type="transmembrane region" description="Helical" evidence="2">
    <location>
        <begin position="232"/>
        <end position="255"/>
    </location>
</feature>
<feature type="compositionally biased region" description="Basic and acidic residues" evidence="1">
    <location>
        <begin position="539"/>
        <end position="548"/>
    </location>
</feature>
<accession>A0A8S1H0C0</accession>
<keyword evidence="5" id="KW-1185">Reference proteome</keyword>
<feature type="transmembrane region" description="Helical" evidence="2">
    <location>
        <begin position="81"/>
        <end position="102"/>
    </location>
</feature>
<name>A0A8S1H0C0_9PELO</name>
<feature type="transmembrane region" description="Helical" evidence="2">
    <location>
        <begin position="404"/>
        <end position="420"/>
    </location>
</feature>
<feature type="compositionally biased region" description="Basic and acidic residues" evidence="1">
    <location>
        <begin position="458"/>
        <end position="470"/>
    </location>
</feature>
<proteinExistence type="predicted"/>
<organism evidence="4 5">
    <name type="scientific">Caenorhabditis auriculariae</name>
    <dbReference type="NCBI Taxonomy" id="2777116"/>
    <lineage>
        <taxon>Eukaryota</taxon>
        <taxon>Metazoa</taxon>
        <taxon>Ecdysozoa</taxon>
        <taxon>Nematoda</taxon>
        <taxon>Chromadorea</taxon>
        <taxon>Rhabditida</taxon>
        <taxon>Rhabditina</taxon>
        <taxon>Rhabditomorpha</taxon>
        <taxon>Rhabditoidea</taxon>
        <taxon>Rhabditidae</taxon>
        <taxon>Peloderinae</taxon>
        <taxon>Caenorhabditis</taxon>
    </lineage>
</organism>
<feature type="compositionally biased region" description="Low complexity" evidence="1">
    <location>
        <begin position="516"/>
        <end position="538"/>
    </location>
</feature>
<keyword evidence="2" id="KW-0472">Membrane</keyword>
<feature type="transmembrane region" description="Helical" evidence="2">
    <location>
        <begin position="154"/>
        <end position="175"/>
    </location>
</feature>
<dbReference type="OrthoDB" id="188749at2759"/>
<keyword evidence="2" id="KW-1133">Transmembrane helix</keyword>
<dbReference type="PANTHER" id="PTHR35982:SF1">
    <property type="entry name" value="SPIROCYCLASE, AVEC FAMILY"/>
    <property type="match status" value="1"/>
</dbReference>
<feature type="transmembrane region" description="Helical" evidence="2">
    <location>
        <begin position="195"/>
        <end position="211"/>
    </location>
</feature>
<dbReference type="AlphaFoldDB" id="A0A8S1H0C0"/>
<dbReference type="Pfam" id="PF25085">
    <property type="entry name" value="DUF7802"/>
    <property type="match status" value="1"/>
</dbReference>
<feature type="compositionally biased region" description="Basic residues" evidence="1">
    <location>
        <begin position="562"/>
        <end position="571"/>
    </location>
</feature>
<protein>
    <recommendedName>
        <fullName evidence="3">DUF7802 domain-containing protein</fullName>
    </recommendedName>
</protein>
<feature type="transmembrane region" description="Helical" evidence="2">
    <location>
        <begin position="55"/>
        <end position="74"/>
    </location>
</feature>
<feature type="transmembrane region" description="Helical" evidence="2">
    <location>
        <begin position="303"/>
        <end position="321"/>
    </location>
</feature>